<evidence type="ECO:0000313" key="2">
    <source>
        <dbReference type="Proteomes" id="UP001156215"/>
    </source>
</evidence>
<gene>
    <name evidence="1" type="ORF">NB640_08380</name>
</gene>
<dbReference type="EMBL" id="CP098242">
    <property type="protein sequence ID" value="WAW09280.1"/>
    <property type="molecule type" value="Genomic_DNA"/>
</dbReference>
<protein>
    <submittedName>
        <fullName evidence="1">Uncharacterized protein</fullName>
    </submittedName>
</protein>
<dbReference type="Proteomes" id="UP001156215">
    <property type="component" value="Chromosome"/>
</dbReference>
<dbReference type="AlphaFoldDB" id="A0A9E9LX93"/>
<proteinExistence type="predicted"/>
<accession>A0A9E9LX93</accession>
<name>A0A9E9LX93_9BURK</name>
<reference evidence="1" key="1">
    <citation type="journal article" date="2022" name="Front. Microbiol.">
        <title>New perspectives on an old grouping: The genomic and phenotypic variability of Oxalobacter formigenes and the implications for calcium oxalate stone prevention.</title>
        <authorList>
            <person name="Chmiel J.A."/>
            <person name="Carr C."/>
            <person name="Stuivenberg G.A."/>
            <person name="Venema R."/>
            <person name="Chanyi R.M."/>
            <person name="Al K.F."/>
            <person name="Giguere D."/>
            <person name="Say H."/>
            <person name="Akouris P.P."/>
            <person name="Dominguez Romero S.A."/>
            <person name="Kwong A."/>
            <person name="Tai V."/>
            <person name="Koval S.F."/>
            <person name="Razvi H."/>
            <person name="Bjazevic J."/>
            <person name="Burton J.P."/>
        </authorList>
    </citation>
    <scope>NUCLEOTIDE SEQUENCE</scope>
    <source>
        <strain evidence="1">WoOx3</strain>
    </source>
</reference>
<keyword evidence="2" id="KW-1185">Reference proteome</keyword>
<sequence length="103" mass="11275">MNQPKSGETQSVKDLRATIEWIDGLSQESTAKIMAIANLALLAMETPSFHLESLAQAFKAIADLAFSLEECIGYHANTAGCNSTCQRSIRRHQAYIAMKEAQS</sequence>
<organism evidence="1 2">
    <name type="scientific">Oxalobacter vibrioformis</name>
    <dbReference type="NCBI Taxonomy" id="933080"/>
    <lineage>
        <taxon>Bacteria</taxon>
        <taxon>Pseudomonadati</taxon>
        <taxon>Pseudomonadota</taxon>
        <taxon>Betaproteobacteria</taxon>
        <taxon>Burkholderiales</taxon>
        <taxon>Oxalobacteraceae</taxon>
        <taxon>Oxalobacter</taxon>
    </lineage>
</organism>
<dbReference type="RefSeq" id="WP_269308276.1">
    <property type="nucleotide sequence ID" value="NZ_CP098242.1"/>
</dbReference>
<evidence type="ECO:0000313" key="1">
    <source>
        <dbReference type="EMBL" id="WAW09280.1"/>
    </source>
</evidence>
<dbReference type="KEGG" id="ovb:NB640_08380"/>